<proteinExistence type="inferred from homology"/>
<dbReference type="GO" id="GO:0003677">
    <property type="term" value="F:DNA binding"/>
    <property type="evidence" value="ECO:0007669"/>
    <property type="project" value="UniProtKB-KW"/>
</dbReference>
<evidence type="ECO:0000259" key="5">
    <source>
        <dbReference type="PROSITE" id="PS51898"/>
    </source>
</evidence>
<gene>
    <name evidence="6" type="ORF">SAMN02927928_2805</name>
</gene>
<dbReference type="Gene3D" id="1.10.150.130">
    <property type="match status" value="1"/>
</dbReference>
<dbReference type="GO" id="GO:0006310">
    <property type="term" value="P:DNA recombination"/>
    <property type="evidence" value="ECO:0007669"/>
    <property type="project" value="UniProtKB-KW"/>
</dbReference>
<dbReference type="PROSITE" id="PS51898">
    <property type="entry name" value="TYR_RECOMBINASE"/>
    <property type="match status" value="1"/>
</dbReference>
<keyword evidence="2" id="KW-0229">DNA integration</keyword>
<evidence type="ECO:0000313" key="6">
    <source>
        <dbReference type="EMBL" id="SCW71129.1"/>
    </source>
</evidence>
<evidence type="ECO:0000256" key="1">
    <source>
        <dbReference type="ARBA" id="ARBA00008857"/>
    </source>
</evidence>
<dbReference type="InterPro" id="IPR050808">
    <property type="entry name" value="Phage_Integrase"/>
</dbReference>
<evidence type="ECO:0000256" key="3">
    <source>
        <dbReference type="ARBA" id="ARBA00023125"/>
    </source>
</evidence>
<evidence type="ECO:0000256" key="4">
    <source>
        <dbReference type="ARBA" id="ARBA00023172"/>
    </source>
</evidence>
<protein>
    <submittedName>
        <fullName evidence="6">Integrase</fullName>
    </submittedName>
</protein>
<keyword evidence="7" id="KW-1185">Reference proteome</keyword>
<dbReference type="PANTHER" id="PTHR30629">
    <property type="entry name" value="PROPHAGE INTEGRASE"/>
    <property type="match status" value="1"/>
</dbReference>
<evidence type="ECO:0000256" key="2">
    <source>
        <dbReference type="ARBA" id="ARBA00022908"/>
    </source>
</evidence>
<dbReference type="InterPro" id="IPR013762">
    <property type="entry name" value="Integrase-like_cat_sf"/>
</dbReference>
<accession>A0A1G4SS62</accession>
<dbReference type="GO" id="GO:0015074">
    <property type="term" value="P:DNA integration"/>
    <property type="evidence" value="ECO:0007669"/>
    <property type="project" value="UniProtKB-KW"/>
</dbReference>
<dbReference type="Pfam" id="PF00589">
    <property type="entry name" value="Phage_integrase"/>
    <property type="match status" value="1"/>
</dbReference>
<dbReference type="InterPro" id="IPR038488">
    <property type="entry name" value="Integrase_DNA-bd_sf"/>
</dbReference>
<feature type="domain" description="Tyr recombinase" evidence="5">
    <location>
        <begin position="203"/>
        <end position="386"/>
    </location>
</feature>
<dbReference type="CDD" id="cd00801">
    <property type="entry name" value="INT_P4_C"/>
    <property type="match status" value="1"/>
</dbReference>
<comment type="similarity">
    <text evidence="1">Belongs to the 'phage' integrase family.</text>
</comment>
<dbReference type="InterPro" id="IPR053876">
    <property type="entry name" value="Phage_int_M"/>
</dbReference>
<dbReference type="SUPFAM" id="SSF56349">
    <property type="entry name" value="DNA breaking-rejoining enzymes"/>
    <property type="match status" value="1"/>
</dbReference>
<organism evidence="6 7">
    <name type="scientific">Asticcacaulis taihuensis</name>
    <dbReference type="NCBI Taxonomy" id="260084"/>
    <lineage>
        <taxon>Bacteria</taxon>
        <taxon>Pseudomonadati</taxon>
        <taxon>Pseudomonadota</taxon>
        <taxon>Alphaproteobacteria</taxon>
        <taxon>Caulobacterales</taxon>
        <taxon>Caulobacteraceae</taxon>
        <taxon>Asticcacaulis</taxon>
    </lineage>
</organism>
<sequence length="407" mass="45435">MALSDTTLRNAKPRQTQYKLHDDGGLFVIVRPSGGKLWRFKYRFAGKEQQLSFGTYPDVGLKAARTRHDEARALLAEGIDPGAERKRKAIAAEIAASNTFGAIAAEFVDKRQRDGMAEATMIKLRWFASLLEKDMGTRPVSDIEPVELLNAIKKIERAGNNETAKRVRAFAARVFRYAVITGRCRFNPAADLGEALVAPKVKHHAALIEPEDVGGLLRAIEGYKGHGLSPLALKLAPHVFVRPGELRHAEWSEFDLDKAVWRIPAEKMKMREDHAVPLSNQALEILREAKAYPLKSKYVFPSVSSGLKPMSENTLNVALRRLGYSSDEMTSHGFRSTASTLLNESGKWSSDAIERALAHKGGDNVRAIYHRGRHWEERVRMAQWWSDYLDQLKSGAKVLPFKGGKIA</sequence>
<evidence type="ECO:0000313" key="7">
    <source>
        <dbReference type="Proteomes" id="UP000199150"/>
    </source>
</evidence>
<dbReference type="Gene3D" id="3.30.160.390">
    <property type="entry name" value="Integrase, DNA-binding domain"/>
    <property type="match status" value="1"/>
</dbReference>
<dbReference type="Proteomes" id="UP000199150">
    <property type="component" value="Unassembled WGS sequence"/>
</dbReference>
<dbReference type="RefSeq" id="WP_090649195.1">
    <property type="nucleotide sequence ID" value="NZ_CBCRYE010000003.1"/>
</dbReference>
<dbReference type="InterPro" id="IPR002104">
    <property type="entry name" value="Integrase_catalytic"/>
</dbReference>
<dbReference type="EMBL" id="FMTS01000005">
    <property type="protein sequence ID" value="SCW71129.1"/>
    <property type="molecule type" value="Genomic_DNA"/>
</dbReference>
<dbReference type="Gene3D" id="1.10.443.10">
    <property type="entry name" value="Intergrase catalytic core"/>
    <property type="match status" value="1"/>
</dbReference>
<keyword evidence="3" id="KW-0238">DNA-binding</keyword>
<dbReference type="PANTHER" id="PTHR30629:SF2">
    <property type="entry name" value="PROPHAGE INTEGRASE INTS-RELATED"/>
    <property type="match status" value="1"/>
</dbReference>
<reference evidence="7" key="1">
    <citation type="submission" date="2016-10" db="EMBL/GenBank/DDBJ databases">
        <authorList>
            <person name="Varghese N."/>
            <person name="Submissions S."/>
        </authorList>
    </citation>
    <scope>NUCLEOTIDE SEQUENCE [LARGE SCALE GENOMIC DNA]</scope>
    <source>
        <strain evidence="7">CGMCC 1.3431</strain>
    </source>
</reference>
<dbReference type="InterPro" id="IPR025166">
    <property type="entry name" value="Integrase_DNA_bind_dom"/>
</dbReference>
<dbReference type="InterPro" id="IPR011010">
    <property type="entry name" value="DNA_brk_join_enz"/>
</dbReference>
<dbReference type="Pfam" id="PF13356">
    <property type="entry name" value="Arm-DNA-bind_3"/>
    <property type="match status" value="1"/>
</dbReference>
<keyword evidence="4" id="KW-0233">DNA recombination</keyword>
<dbReference type="AlphaFoldDB" id="A0A1G4SS62"/>
<name>A0A1G4SS62_9CAUL</name>
<dbReference type="Pfam" id="PF22022">
    <property type="entry name" value="Phage_int_M"/>
    <property type="match status" value="1"/>
</dbReference>
<dbReference type="InterPro" id="IPR010998">
    <property type="entry name" value="Integrase_recombinase_N"/>
</dbReference>
<dbReference type="OrthoDB" id="9795573at2"/>